<dbReference type="AlphaFoldDB" id="Q9L8B6"/>
<protein>
    <submittedName>
        <fullName evidence="1">Uncharacterized protein</fullName>
    </submittedName>
</protein>
<organism evidence="1">
    <name type="scientific">Sorangium cellulosum</name>
    <name type="common">Polyangium cellulosum</name>
    <dbReference type="NCBI Taxonomy" id="56"/>
    <lineage>
        <taxon>Bacteria</taxon>
        <taxon>Pseudomonadati</taxon>
        <taxon>Myxococcota</taxon>
        <taxon>Polyangia</taxon>
        <taxon>Polyangiales</taxon>
        <taxon>Polyangiaceae</taxon>
        <taxon>Sorangium</taxon>
    </lineage>
</organism>
<name>Q9L8B6_SORCE</name>
<dbReference type="EMBL" id="AF210843">
    <property type="protein sequence ID" value="AAF26916.1"/>
    <property type="molecule type" value="Genomic_DNA"/>
</dbReference>
<sequence>MRRSRWQMKHVDTGRRVGRRIGLTLGLLASMALAGCGGPSEKIVQGTRLAPGADAHVAADVDPDAATTRLAVDVVHLSPPERIEAGSERFVVWQRPSSESPWQRVGVLDYNAASRRGKLAETTVPHANFELLITVEKQSSPQSPSSAAVIGPTSVG</sequence>
<reference evidence="1" key="1">
    <citation type="journal article" date="2000" name="Chem. Biol.">
        <title>The biosynthetic gene cluster for the microtubule-stabilizing agents epothilones A and B from Sorangium cellulosum So ce90.</title>
        <authorList>
            <person name="Molnar I."/>
            <person name="Schupp T."/>
            <person name="Ono M."/>
            <person name="Zirkle R.E."/>
            <person name="Milnamow M."/>
            <person name="Nowak-Thompson B."/>
            <person name="Engel N."/>
            <person name="Toupet C."/>
            <person name="Stratmann A."/>
            <person name="Cyr D.D."/>
            <person name="Gorlach J."/>
            <person name="Mayo J.M."/>
            <person name="Hu A."/>
            <person name="Goff S."/>
            <person name="Schmid J."/>
            <person name="Ligon J.M."/>
        </authorList>
    </citation>
    <scope>NUCLEOTIDE SEQUENCE</scope>
    <source>
        <strain evidence="1">So ce90</strain>
    </source>
</reference>
<evidence type="ECO:0000313" key="1">
    <source>
        <dbReference type="EMBL" id="AAF26916.1"/>
    </source>
</evidence>
<proteinExistence type="predicted"/>
<accession>Q9L8B6</accession>